<dbReference type="EMBL" id="KN549301">
    <property type="protein sequence ID" value="KHJ98532.1"/>
    <property type="molecule type" value="Genomic_DNA"/>
</dbReference>
<dbReference type="PANTHER" id="PTHR10997">
    <property type="entry name" value="IMPORTIN-7, 8, 11"/>
    <property type="match status" value="1"/>
</dbReference>
<dbReference type="AlphaFoldDB" id="A0A0B1TRS5"/>
<evidence type="ECO:0000313" key="8">
    <source>
        <dbReference type="EMBL" id="KHJ98532.1"/>
    </source>
</evidence>
<protein>
    <submittedName>
        <fullName evidence="8">Importin-beta protein</fullName>
    </submittedName>
</protein>
<evidence type="ECO:0000256" key="6">
    <source>
        <dbReference type="ARBA" id="ARBA00023242"/>
    </source>
</evidence>
<evidence type="ECO:0000256" key="2">
    <source>
        <dbReference type="ARBA" id="ARBA00004496"/>
    </source>
</evidence>
<keyword evidence="4" id="KW-0963">Cytoplasm</keyword>
<dbReference type="PROSITE" id="PS50166">
    <property type="entry name" value="IMPORTIN_B_NT"/>
    <property type="match status" value="1"/>
</dbReference>
<gene>
    <name evidence="8" type="ORF">OESDEN_01482</name>
</gene>
<evidence type="ECO:0000256" key="3">
    <source>
        <dbReference type="ARBA" id="ARBA00022448"/>
    </source>
</evidence>
<organism evidence="8 9">
    <name type="scientific">Oesophagostomum dentatum</name>
    <name type="common">Nodular worm</name>
    <dbReference type="NCBI Taxonomy" id="61180"/>
    <lineage>
        <taxon>Eukaryota</taxon>
        <taxon>Metazoa</taxon>
        <taxon>Ecdysozoa</taxon>
        <taxon>Nematoda</taxon>
        <taxon>Chromadorea</taxon>
        <taxon>Rhabditida</taxon>
        <taxon>Rhabditina</taxon>
        <taxon>Rhabditomorpha</taxon>
        <taxon>Strongyloidea</taxon>
        <taxon>Strongylidae</taxon>
        <taxon>Oesophagostomum</taxon>
    </lineage>
</organism>
<dbReference type="GO" id="GO:0005829">
    <property type="term" value="C:cytosol"/>
    <property type="evidence" value="ECO:0007669"/>
    <property type="project" value="TreeGrafter"/>
</dbReference>
<name>A0A0B1TRS5_OESDE</name>
<dbReference type="InterPro" id="IPR016024">
    <property type="entry name" value="ARM-type_fold"/>
</dbReference>
<evidence type="ECO:0000256" key="4">
    <source>
        <dbReference type="ARBA" id="ARBA00022490"/>
    </source>
</evidence>
<evidence type="ECO:0000259" key="7">
    <source>
        <dbReference type="PROSITE" id="PS50166"/>
    </source>
</evidence>
<dbReference type="SUPFAM" id="SSF48371">
    <property type="entry name" value="ARM repeat"/>
    <property type="match status" value="1"/>
</dbReference>
<sequence>MHWLRFDSLVMSNTPIYSARLSLFNLLTAVECSKQRGFTPELLNICCDASIAVPVRQAAVIYFKNTIVRLWETSDDSDDSDKNDFCLSDEDKALVKSGIIDAVCAADECLRAQLCIAIQQIIRMDFPEKWPQFVPQLTTKLSNPPDASILSAGLLILYRVAKVYEFKRNKDRDDIAEPISKMEPFVYYHCHQLMANQSAGSVLIQIQGLKIIYVLTQFSIHFGMLPTPRLDEWIQFSIDILGRECPAEASSL</sequence>
<proteinExistence type="predicted"/>
<dbReference type="Pfam" id="PF03810">
    <property type="entry name" value="IBN_N"/>
    <property type="match status" value="1"/>
</dbReference>
<evidence type="ECO:0000256" key="5">
    <source>
        <dbReference type="ARBA" id="ARBA00022927"/>
    </source>
</evidence>
<dbReference type="PANTHER" id="PTHR10997:SF18">
    <property type="entry name" value="D-IMPORTIN 7_RANBP7"/>
    <property type="match status" value="1"/>
</dbReference>
<dbReference type="Proteomes" id="UP000053660">
    <property type="component" value="Unassembled WGS sequence"/>
</dbReference>
<dbReference type="GO" id="GO:0006606">
    <property type="term" value="P:protein import into nucleus"/>
    <property type="evidence" value="ECO:0007669"/>
    <property type="project" value="TreeGrafter"/>
</dbReference>
<keyword evidence="6" id="KW-0539">Nucleus</keyword>
<keyword evidence="5" id="KW-0653">Protein transport</keyword>
<dbReference type="Gene3D" id="1.25.10.10">
    <property type="entry name" value="Leucine-rich Repeat Variant"/>
    <property type="match status" value="1"/>
</dbReference>
<evidence type="ECO:0000256" key="1">
    <source>
        <dbReference type="ARBA" id="ARBA00004123"/>
    </source>
</evidence>
<dbReference type="GO" id="GO:0031267">
    <property type="term" value="F:small GTPase binding"/>
    <property type="evidence" value="ECO:0007669"/>
    <property type="project" value="InterPro"/>
</dbReference>
<dbReference type="InterPro" id="IPR001494">
    <property type="entry name" value="Importin-beta_N"/>
</dbReference>
<evidence type="ECO:0000313" key="9">
    <source>
        <dbReference type="Proteomes" id="UP000053660"/>
    </source>
</evidence>
<accession>A0A0B1TRS5</accession>
<dbReference type="GO" id="GO:0005635">
    <property type="term" value="C:nuclear envelope"/>
    <property type="evidence" value="ECO:0007669"/>
    <property type="project" value="TreeGrafter"/>
</dbReference>
<dbReference type="Pfam" id="PF08389">
    <property type="entry name" value="Xpo1"/>
    <property type="match status" value="1"/>
</dbReference>
<dbReference type="InterPro" id="IPR011989">
    <property type="entry name" value="ARM-like"/>
</dbReference>
<keyword evidence="9" id="KW-1185">Reference proteome</keyword>
<feature type="domain" description="Importin N-terminal" evidence="7">
    <location>
        <begin position="19"/>
        <end position="105"/>
    </location>
</feature>
<keyword evidence="3" id="KW-0813">Transport</keyword>
<comment type="subcellular location">
    <subcellularLocation>
        <location evidence="2">Cytoplasm</location>
    </subcellularLocation>
    <subcellularLocation>
        <location evidence="1">Nucleus</location>
    </subcellularLocation>
</comment>
<reference evidence="8 9" key="1">
    <citation type="submission" date="2014-03" db="EMBL/GenBank/DDBJ databases">
        <title>Draft genome of the hookworm Oesophagostomum dentatum.</title>
        <authorList>
            <person name="Mitreva M."/>
        </authorList>
    </citation>
    <scope>NUCLEOTIDE SEQUENCE [LARGE SCALE GENOMIC DNA]</scope>
    <source>
        <strain evidence="8 9">OD-Hann</strain>
    </source>
</reference>
<dbReference type="OrthoDB" id="760868at2759"/>
<dbReference type="InterPro" id="IPR013598">
    <property type="entry name" value="Exportin-1/Importin-b-like"/>
</dbReference>